<evidence type="ECO:0000259" key="2">
    <source>
        <dbReference type="PROSITE" id="PS51898"/>
    </source>
</evidence>
<dbReference type="HOGENOM" id="CLU_027562_33_1_9"/>
<dbReference type="KEGG" id="sac:SACOL0678"/>
<evidence type="ECO:0000313" key="4">
    <source>
        <dbReference type="Proteomes" id="UP000000530"/>
    </source>
</evidence>
<gene>
    <name evidence="3" type="ordered locus">SACOL0678</name>
</gene>
<sequence>MNKVEAIKFNDDIVKMYEALKIKSERDYLFFKLAIHSGLKVSELLTITVSQVKRLIEKCTLSEMCKAHFHSLIKIRLPETLSKELLQYIEDRSLSNEDVLFQSLRTNQVLSRQQAYRIIHQASIEAGIDNVGLTTLRKTFAYHAYQKGIPIPVIQKYLGHQSAIETLNFIGLENECEHSIYISLQL</sequence>
<keyword evidence="1" id="KW-0233">DNA recombination</keyword>
<dbReference type="GO" id="GO:0015074">
    <property type="term" value="P:DNA integration"/>
    <property type="evidence" value="ECO:0007669"/>
    <property type="project" value="InterPro"/>
</dbReference>
<feature type="domain" description="Tyr recombinase" evidence="2">
    <location>
        <begin position="3"/>
        <end position="186"/>
    </location>
</feature>
<reference evidence="3 4" key="1">
    <citation type="journal article" date="2005" name="J. Bacteriol.">
        <title>Insights on evolution of virulence and resistance from the complete genome analysis of an early methicillin-resistant Staphylococcus aureus strain and a biofilm-producing methicillin-resistant Staphylococcus epidermidis strain.</title>
        <authorList>
            <person name="Gill S.R."/>
            <person name="Fouts D.E."/>
            <person name="Archer G.L."/>
            <person name="Mongodin E.F."/>
            <person name="Deboy R.T."/>
            <person name="Ravel J."/>
            <person name="Paulsen I.T."/>
            <person name="Kolonay J.F."/>
            <person name="Brinkac L."/>
            <person name="Beanan M."/>
            <person name="Dodson R.J."/>
            <person name="Daugherty S.C."/>
            <person name="Madupu R."/>
            <person name="Angiuoli S.V."/>
            <person name="Durkin A.S."/>
            <person name="Haft D.H."/>
            <person name="Vamathevan J."/>
            <person name="Khouri H."/>
            <person name="Utterback T."/>
            <person name="Lee C."/>
            <person name="Dimitrov G."/>
            <person name="Jiang L."/>
            <person name="Qin H."/>
            <person name="Weidman J."/>
            <person name="Tran K."/>
            <person name="Kang K."/>
            <person name="Hance I.R."/>
            <person name="Nelson K.E."/>
            <person name="Fraser C.M."/>
        </authorList>
    </citation>
    <scope>NUCLEOTIDE SEQUENCE [LARGE SCALE GENOMIC DNA]</scope>
    <source>
        <strain evidence="3 4">COL</strain>
    </source>
</reference>
<organism evidence="3 4">
    <name type="scientific">Staphylococcus aureus (strain COL)</name>
    <dbReference type="NCBI Taxonomy" id="93062"/>
    <lineage>
        <taxon>Bacteria</taxon>
        <taxon>Bacillati</taxon>
        <taxon>Bacillota</taxon>
        <taxon>Bacilli</taxon>
        <taxon>Bacillales</taxon>
        <taxon>Staphylococcaceae</taxon>
        <taxon>Staphylococcus</taxon>
    </lineage>
</organism>
<evidence type="ECO:0000256" key="1">
    <source>
        <dbReference type="ARBA" id="ARBA00023172"/>
    </source>
</evidence>
<dbReference type="AlphaFoldDB" id="A0A0H2WVG6"/>
<dbReference type="PROSITE" id="PS51898">
    <property type="entry name" value="TYR_RECOMBINASE"/>
    <property type="match status" value="1"/>
</dbReference>
<dbReference type="PANTHER" id="PTHR30349:SF82">
    <property type="entry name" value="INTEGRASE_RECOMBINASE YOEC-RELATED"/>
    <property type="match status" value="1"/>
</dbReference>
<evidence type="ECO:0000313" key="3">
    <source>
        <dbReference type="EMBL" id="AAW36366.1"/>
    </source>
</evidence>
<dbReference type="EMBL" id="CP000046">
    <property type="protein sequence ID" value="AAW36366.1"/>
    <property type="molecule type" value="Genomic_DNA"/>
</dbReference>
<dbReference type="Gene3D" id="1.10.443.10">
    <property type="entry name" value="Intergrase catalytic core"/>
    <property type="match status" value="1"/>
</dbReference>
<dbReference type="Proteomes" id="UP000000530">
    <property type="component" value="Chromosome"/>
</dbReference>
<dbReference type="GO" id="GO:0006310">
    <property type="term" value="P:DNA recombination"/>
    <property type="evidence" value="ECO:0007669"/>
    <property type="project" value="UniProtKB-KW"/>
</dbReference>
<name>A0A0H2WVG6_STAAC</name>
<accession>A0A0H2WVG6</accession>
<dbReference type="InterPro" id="IPR050090">
    <property type="entry name" value="Tyrosine_recombinase_XerCD"/>
</dbReference>
<dbReference type="SUPFAM" id="SSF56349">
    <property type="entry name" value="DNA breaking-rejoining enzymes"/>
    <property type="match status" value="1"/>
</dbReference>
<dbReference type="RefSeq" id="WP_001044915.1">
    <property type="nucleotide sequence ID" value="NC_002951.2"/>
</dbReference>
<dbReference type="GO" id="GO:0003677">
    <property type="term" value="F:DNA binding"/>
    <property type="evidence" value="ECO:0007669"/>
    <property type="project" value="InterPro"/>
</dbReference>
<proteinExistence type="predicted"/>
<dbReference type="InterPro" id="IPR013762">
    <property type="entry name" value="Integrase-like_cat_sf"/>
</dbReference>
<dbReference type="InterPro" id="IPR002104">
    <property type="entry name" value="Integrase_catalytic"/>
</dbReference>
<dbReference type="SMR" id="A0A0H2WVG6"/>
<protein>
    <submittedName>
        <fullName evidence="3">Integrase/recombinase, phage integrase family</fullName>
    </submittedName>
</protein>
<dbReference type="InterPro" id="IPR011010">
    <property type="entry name" value="DNA_brk_join_enz"/>
</dbReference>
<dbReference type="Pfam" id="PF00589">
    <property type="entry name" value="Phage_integrase"/>
    <property type="match status" value="1"/>
</dbReference>
<dbReference type="PANTHER" id="PTHR30349">
    <property type="entry name" value="PHAGE INTEGRASE-RELATED"/>
    <property type="match status" value="1"/>
</dbReference>